<name>D9QM10_BRESC</name>
<accession>D9QM10</accession>
<dbReference type="GO" id="GO:0022627">
    <property type="term" value="C:cytosolic small ribosomal subunit"/>
    <property type="evidence" value="ECO:0007669"/>
    <property type="project" value="TreeGrafter"/>
</dbReference>
<comment type="subunit">
    <text evidence="4">Interacts with 100S ribosomes.</text>
</comment>
<dbReference type="Proteomes" id="UP000002696">
    <property type="component" value="Chromosome"/>
</dbReference>
<dbReference type="PANTHER" id="PTHR33231:SF1">
    <property type="entry name" value="30S RIBOSOMAL PROTEIN"/>
    <property type="match status" value="1"/>
</dbReference>
<dbReference type="KEGG" id="bsb:Bresu_0780"/>
<keyword evidence="1 4" id="KW-0810">Translation regulation</keyword>
<dbReference type="InterPro" id="IPR050574">
    <property type="entry name" value="HPF/YfiA_ribosome-assoc"/>
</dbReference>
<dbReference type="NCBIfam" id="TIGR00741">
    <property type="entry name" value="yfiA"/>
    <property type="match status" value="1"/>
</dbReference>
<dbReference type="Gene3D" id="3.30.160.100">
    <property type="entry name" value="Ribosome hibernation promotion factor-like"/>
    <property type="match status" value="1"/>
</dbReference>
<organism evidence="7 8">
    <name type="scientific">Brevundimonas subvibrioides (strain ATCC 15264 / DSM 4735 / LMG 14903 / NBRC 16000 / CB 81)</name>
    <name type="common">Caulobacter subvibrioides</name>
    <dbReference type="NCBI Taxonomy" id="633149"/>
    <lineage>
        <taxon>Bacteria</taxon>
        <taxon>Pseudomonadati</taxon>
        <taxon>Pseudomonadota</taxon>
        <taxon>Alphaproteobacteria</taxon>
        <taxon>Caulobacterales</taxon>
        <taxon>Caulobacteraceae</taxon>
        <taxon>Brevundimonas</taxon>
    </lineage>
</organism>
<dbReference type="STRING" id="633149.Bresu_0780"/>
<dbReference type="SUPFAM" id="SSF69754">
    <property type="entry name" value="Ribosome binding protein Y (YfiA homologue)"/>
    <property type="match status" value="1"/>
</dbReference>
<dbReference type="InterPro" id="IPR034694">
    <property type="entry name" value="HPF_long/plastid"/>
</dbReference>
<sequence length="237" mass="25565">MKSVFAVDTFAARSRSISMQVQVSGKHVDVGEALGSRISQELQEGVGKYFERGGENAEVVVSKDGYGFKVDCWVRLASGQALVTTGLGGDAHAAFTDSLEKLEKRVRRYKRRLKDHHIGPKGLSPEKTEDAAREVARSIVLRDPDSVEDETFGDTEQDGPPPVGMVIAESVSEIRTITVGRAVLELDMTGYPVVLFRNAAHGGLSVVYRRPDGNVGWIDPERTVSLNGHGSVNGSGA</sequence>
<protein>
    <recommendedName>
        <fullName evidence="3 4">Ribosome hibernation promoting factor</fullName>
        <shortName evidence="4">HPF</shortName>
    </recommendedName>
</protein>
<evidence type="ECO:0000256" key="3">
    <source>
        <dbReference type="ARBA" id="ARBA00041148"/>
    </source>
</evidence>
<comment type="similarity">
    <text evidence="4">Belongs to the HPF/YfiA ribosome-associated protein family. Long HPF subfamily.</text>
</comment>
<evidence type="ECO:0000256" key="5">
    <source>
        <dbReference type="SAM" id="Coils"/>
    </source>
</evidence>
<evidence type="ECO:0000256" key="2">
    <source>
        <dbReference type="ARBA" id="ARBA00038695"/>
    </source>
</evidence>
<dbReference type="HAMAP" id="MF_00839">
    <property type="entry name" value="HPF"/>
    <property type="match status" value="1"/>
</dbReference>
<dbReference type="AlphaFoldDB" id="D9QM10"/>
<dbReference type="Gene3D" id="3.30.505.50">
    <property type="entry name" value="Sigma 54 modulation/S30EA ribosomal protein, C-terminal domain"/>
    <property type="match status" value="1"/>
</dbReference>
<feature type="domain" description="Sigma 54 modulation/S30EA ribosomal protein C-terminal" evidence="6">
    <location>
        <begin position="165"/>
        <end position="216"/>
    </location>
</feature>
<dbReference type="eggNOG" id="COG1544">
    <property type="taxonomic scope" value="Bacteria"/>
</dbReference>
<dbReference type="PANTHER" id="PTHR33231">
    <property type="entry name" value="30S RIBOSOMAL PROTEIN"/>
    <property type="match status" value="1"/>
</dbReference>
<dbReference type="Pfam" id="PF02482">
    <property type="entry name" value="Ribosomal_S30AE"/>
    <property type="match status" value="1"/>
</dbReference>
<dbReference type="HOGENOM" id="CLU_071472_0_1_5"/>
<keyword evidence="4" id="KW-0963">Cytoplasm</keyword>
<dbReference type="CDD" id="cd00552">
    <property type="entry name" value="RaiA"/>
    <property type="match status" value="1"/>
</dbReference>
<gene>
    <name evidence="4" type="primary">hpf</name>
    <name evidence="7" type="ordered locus">Bresu_0780</name>
</gene>
<comment type="subunit">
    <text evidence="2">Associates exclusively with 100S ribosomes, which are dimers of 70S ribosomes.</text>
</comment>
<dbReference type="InterPro" id="IPR032528">
    <property type="entry name" value="Ribosom_S30AE_C"/>
</dbReference>
<reference evidence="8" key="1">
    <citation type="journal article" date="2011" name="J. Bacteriol.">
        <title>Genome sequences of eight morphologically diverse alphaproteobacteria.</title>
        <authorList>
            <consortium name="US DOE Joint Genome Institute"/>
            <person name="Brown P.J."/>
            <person name="Kysela D.T."/>
            <person name="Buechlein A."/>
            <person name="Hemmerich C."/>
            <person name="Brun Y.V."/>
        </authorList>
    </citation>
    <scope>NUCLEOTIDE SEQUENCE [LARGE SCALE GENOMIC DNA]</scope>
    <source>
        <strain evidence="8">ATCC 15264 / DSM 4735 / LMG 14903 / NBRC 16000 / CB 81</strain>
    </source>
</reference>
<comment type="function">
    <text evidence="4">Required for dimerization of active 70S ribosomes into 100S ribosomes in stationary phase; 100S ribosomes are translationally inactive and sometimes present during exponential growth.</text>
</comment>
<dbReference type="GO" id="GO:0045900">
    <property type="term" value="P:negative regulation of translational elongation"/>
    <property type="evidence" value="ECO:0007669"/>
    <property type="project" value="TreeGrafter"/>
</dbReference>
<evidence type="ECO:0000256" key="4">
    <source>
        <dbReference type="HAMAP-Rule" id="MF_00839"/>
    </source>
</evidence>
<dbReference type="GO" id="GO:0043024">
    <property type="term" value="F:ribosomal small subunit binding"/>
    <property type="evidence" value="ECO:0007669"/>
    <property type="project" value="TreeGrafter"/>
</dbReference>
<dbReference type="EMBL" id="CP002102">
    <property type="protein sequence ID" value="ADL00094.1"/>
    <property type="molecule type" value="Genomic_DNA"/>
</dbReference>
<evidence type="ECO:0000256" key="1">
    <source>
        <dbReference type="ARBA" id="ARBA00022845"/>
    </source>
</evidence>
<keyword evidence="8" id="KW-1185">Reference proteome</keyword>
<feature type="coiled-coil region" evidence="5">
    <location>
        <begin position="92"/>
        <end position="119"/>
    </location>
</feature>
<dbReference type="InterPro" id="IPR038416">
    <property type="entry name" value="Ribosom_S30AE_C_sf"/>
</dbReference>
<keyword evidence="5" id="KW-0175">Coiled coil</keyword>
<dbReference type="InParanoid" id="D9QM10"/>
<evidence type="ECO:0000313" key="8">
    <source>
        <dbReference type="Proteomes" id="UP000002696"/>
    </source>
</evidence>
<dbReference type="InterPro" id="IPR036567">
    <property type="entry name" value="RHF-like"/>
</dbReference>
<dbReference type="InterPro" id="IPR003489">
    <property type="entry name" value="RHF/RaiA"/>
</dbReference>
<proteinExistence type="inferred from homology"/>
<dbReference type="Pfam" id="PF16321">
    <property type="entry name" value="Ribosom_S30AE_C"/>
    <property type="match status" value="1"/>
</dbReference>
<evidence type="ECO:0000313" key="7">
    <source>
        <dbReference type="EMBL" id="ADL00094.1"/>
    </source>
</evidence>
<evidence type="ECO:0000259" key="6">
    <source>
        <dbReference type="Pfam" id="PF16321"/>
    </source>
</evidence>
<comment type="subcellular location">
    <subcellularLocation>
        <location evidence="4">Cytoplasm</location>
    </subcellularLocation>
</comment>